<dbReference type="AlphaFoldDB" id="A0AA86UXZ0"/>
<accession>A0AA86UXZ0</accession>
<reference evidence="1" key="1">
    <citation type="submission" date="2023-06" db="EMBL/GenBank/DDBJ databases">
        <authorList>
            <person name="Kurt Z."/>
        </authorList>
    </citation>
    <scope>NUCLEOTIDE SEQUENCE</scope>
</reference>
<organism evidence="1">
    <name type="scientific">Hexamita inflata</name>
    <dbReference type="NCBI Taxonomy" id="28002"/>
    <lineage>
        <taxon>Eukaryota</taxon>
        <taxon>Metamonada</taxon>
        <taxon>Diplomonadida</taxon>
        <taxon>Hexamitidae</taxon>
        <taxon>Hexamitinae</taxon>
        <taxon>Hexamita</taxon>
    </lineage>
</organism>
<dbReference type="EMBL" id="CATOUU010001109">
    <property type="protein sequence ID" value="CAI9972459.1"/>
    <property type="molecule type" value="Genomic_DNA"/>
</dbReference>
<protein>
    <submittedName>
        <fullName evidence="2">Hypothetical_protein</fullName>
    </submittedName>
</protein>
<comment type="caution">
    <text evidence="1">The sequence shown here is derived from an EMBL/GenBank/DDBJ whole genome shotgun (WGS) entry which is preliminary data.</text>
</comment>
<proteinExistence type="predicted"/>
<keyword evidence="3" id="KW-1185">Reference proteome</keyword>
<dbReference type="Proteomes" id="UP001642409">
    <property type="component" value="Unassembled WGS sequence"/>
</dbReference>
<gene>
    <name evidence="2" type="ORF">HINF_LOCUS60030</name>
    <name evidence="1" type="ORF">HINF_LOCUS60104</name>
</gene>
<evidence type="ECO:0000313" key="2">
    <source>
        <dbReference type="EMBL" id="CAL6080779.1"/>
    </source>
</evidence>
<name>A0AA86UXZ0_9EUKA</name>
<evidence type="ECO:0000313" key="1">
    <source>
        <dbReference type="EMBL" id="CAI9972459.1"/>
    </source>
</evidence>
<evidence type="ECO:0000313" key="3">
    <source>
        <dbReference type="Proteomes" id="UP001642409"/>
    </source>
</evidence>
<reference evidence="2 3" key="2">
    <citation type="submission" date="2024-07" db="EMBL/GenBank/DDBJ databases">
        <authorList>
            <person name="Akdeniz Z."/>
        </authorList>
    </citation>
    <scope>NUCLEOTIDE SEQUENCE [LARGE SCALE GENOMIC DNA]</scope>
</reference>
<dbReference type="EMBL" id="CAXDID020000348">
    <property type="protein sequence ID" value="CAL6080779.1"/>
    <property type="molecule type" value="Genomic_DNA"/>
</dbReference>
<sequence length="150" mass="18131">MKQYSLLSYTSLYPIVWDKYTVNYTGRMNIILSWFFRYFETSASLFSDLTFGLDQQEYIHSLLQVSTRPPIESLITLLNQYILENMQHYTVTRLSCRKIYFCNSGEDWTFYIYIYYKILTTQLNYQLKTQDNFSILVSMFVFFQLEDIEC</sequence>